<evidence type="ECO:0000313" key="2">
    <source>
        <dbReference type="EMBL" id="QSI76857.1"/>
    </source>
</evidence>
<reference evidence="2 3" key="1">
    <citation type="submission" date="2021-02" db="EMBL/GenBank/DDBJ databases">
        <title>Niveibacterium changnyeongensis HC41.</title>
        <authorList>
            <person name="Kang M."/>
        </authorList>
    </citation>
    <scope>NUCLEOTIDE SEQUENCE [LARGE SCALE GENOMIC DNA]</scope>
    <source>
        <strain evidence="2 3">HC41</strain>
    </source>
</reference>
<accession>A0ABX7M525</accession>
<dbReference type="Proteomes" id="UP000663570">
    <property type="component" value="Chromosome"/>
</dbReference>
<proteinExistence type="predicted"/>
<name>A0ABX7M525_9RHOO</name>
<dbReference type="RefSeq" id="WP_206254459.1">
    <property type="nucleotide sequence ID" value="NZ_CP071060.1"/>
</dbReference>
<feature type="compositionally biased region" description="Basic and acidic residues" evidence="1">
    <location>
        <begin position="132"/>
        <end position="142"/>
    </location>
</feature>
<gene>
    <name evidence="2" type="ORF">JY500_20810</name>
</gene>
<dbReference type="EMBL" id="CP071060">
    <property type="protein sequence ID" value="QSI76857.1"/>
    <property type="molecule type" value="Genomic_DNA"/>
</dbReference>
<sequence>MNPIHDTDVELLLAVALASKRGPAELDALILALAIHDKRLPPRVKLHDAFARLSANGLLIEEAGGFTLTEAAQEVLALGRKSYEHDERAFRVKERLAAYEPPRGTHAVIQLAADRLATAITAYEATLPPLTKTEKAALKREQTTAPRRPTPLRKRR</sequence>
<organism evidence="2 3">
    <name type="scientific">Niveibacterium microcysteis</name>
    <dbReference type="NCBI Taxonomy" id="2811415"/>
    <lineage>
        <taxon>Bacteria</taxon>
        <taxon>Pseudomonadati</taxon>
        <taxon>Pseudomonadota</taxon>
        <taxon>Betaproteobacteria</taxon>
        <taxon>Rhodocyclales</taxon>
        <taxon>Rhodocyclaceae</taxon>
        <taxon>Niveibacterium</taxon>
    </lineage>
</organism>
<feature type="region of interest" description="Disordered" evidence="1">
    <location>
        <begin position="131"/>
        <end position="156"/>
    </location>
</feature>
<evidence type="ECO:0000256" key="1">
    <source>
        <dbReference type="SAM" id="MobiDB-lite"/>
    </source>
</evidence>
<protein>
    <submittedName>
        <fullName evidence="2">Uncharacterized protein</fullName>
    </submittedName>
</protein>
<evidence type="ECO:0000313" key="3">
    <source>
        <dbReference type="Proteomes" id="UP000663570"/>
    </source>
</evidence>
<keyword evidence="3" id="KW-1185">Reference proteome</keyword>